<organism evidence="2 3">
    <name type="scientific">Pisum sativum</name>
    <name type="common">Garden pea</name>
    <name type="synonym">Lathyrus oleraceus</name>
    <dbReference type="NCBI Taxonomy" id="3888"/>
    <lineage>
        <taxon>Eukaryota</taxon>
        <taxon>Viridiplantae</taxon>
        <taxon>Streptophyta</taxon>
        <taxon>Embryophyta</taxon>
        <taxon>Tracheophyta</taxon>
        <taxon>Spermatophyta</taxon>
        <taxon>Magnoliopsida</taxon>
        <taxon>eudicotyledons</taxon>
        <taxon>Gunneridae</taxon>
        <taxon>Pentapetalae</taxon>
        <taxon>rosids</taxon>
        <taxon>fabids</taxon>
        <taxon>Fabales</taxon>
        <taxon>Fabaceae</taxon>
        <taxon>Papilionoideae</taxon>
        <taxon>50 kb inversion clade</taxon>
        <taxon>NPAAA clade</taxon>
        <taxon>Hologalegina</taxon>
        <taxon>IRL clade</taxon>
        <taxon>Fabeae</taxon>
        <taxon>Lathyrus</taxon>
    </lineage>
</organism>
<sequence>MSISSSLSHFEKLYNFIPNYSSLKVFGSTCLVLRPQVKHSKLSSHAAICVFLGYGDGQKGYHFYNPGASKLYVSRYAVFLEHVPFYSLSSDSRITSSSKLTHIDPFGNNDNVSSDCNFENFMTDTTTTTHNDIPLVPGTTQKPLAIVDPSPPRYPSRDRKSTKFPDFVYSTYFASFLTSIHSLYEPSSYKEAIVEPLW</sequence>
<gene>
    <name evidence="2" type="ORF">KIW84_063389</name>
</gene>
<dbReference type="InterPro" id="IPR057670">
    <property type="entry name" value="SH3_retrovirus"/>
</dbReference>
<comment type="caution">
    <text evidence="2">The sequence shown here is derived from an EMBL/GenBank/DDBJ whole genome shotgun (WGS) entry which is preliminary data.</text>
</comment>
<accession>A0A9D4W9X6</accession>
<evidence type="ECO:0000259" key="1">
    <source>
        <dbReference type="Pfam" id="PF25597"/>
    </source>
</evidence>
<dbReference type="Gramene" id="Psat06G0338900-T1">
    <property type="protein sequence ID" value="KAI5397549.1"/>
    <property type="gene ID" value="KIW84_063389"/>
</dbReference>
<dbReference type="Pfam" id="PF25597">
    <property type="entry name" value="SH3_retrovirus"/>
    <property type="match status" value="1"/>
</dbReference>
<dbReference type="Proteomes" id="UP001058974">
    <property type="component" value="Chromosome 6"/>
</dbReference>
<keyword evidence="3" id="KW-1185">Reference proteome</keyword>
<name>A0A9D4W9X6_PEA</name>
<feature type="domain" description="Retroviral polymerase SH3-like" evidence="1">
    <location>
        <begin position="28"/>
        <end position="90"/>
    </location>
</feature>
<dbReference type="AlphaFoldDB" id="A0A9D4W9X6"/>
<evidence type="ECO:0000313" key="2">
    <source>
        <dbReference type="EMBL" id="KAI5397549.1"/>
    </source>
</evidence>
<protein>
    <recommendedName>
        <fullName evidence="1">Retroviral polymerase SH3-like domain-containing protein</fullName>
    </recommendedName>
</protein>
<reference evidence="2 3" key="1">
    <citation type="journal article" date="2022" name="Nat. Genet.">
        <title>Improved pea reference genome and pan-genome highlight genomic features and evolutionary characteristics.</title>
        <authorList>
            <person name="Yang T."/>
            <person name="Liu R."/>
            <person name="Luo Y."/>
            <person name="Hu S."/>
            <person name="Wang D."/>
            <person name="Wang C."/>
            <person name="Pandey M.K."/>
            <person name="Ge S."/>
            <person name="Xu Q."/>
            <person name="Li N."/>
            <person name="Li G."/>
            <person name="Huang Y."/>
            <person name="Saxena R.K."/>
            <person name="Ji Y."/>
            <person name="Li M."/>
            <person name="Yan X."/>
            <person name="He Y."/>
            <person name="Liu Y."/>
            <person name="Wang X."/>
            <person name="Xiang C."/>
            <person name="Varshney R.K."/>
            <person name="Ding H."/>
            <person name="Gao S."/>
            <person name="Zong X."/>
        </authorList>
    </citation>
    <scope>NUCLEOTIDE SEQUENCE [LARGE SCALE GENOMIC DNA]</scope>
    <source>
        <strain evidence="2 3">cv. Zhongwan 6</strain>
    </source>
</reference>
<evidence type="ECO:0000313" key="3">
    <source>
        <dbReference type="Proteomes" id="UP001058974"/>
    </source>
</evidence>
<dbReference type="EMBL" id="JAMSHJ010000006">
    <property type="protein sequence ID" value="KAI5397549.1"/>
    <property type="molecule type" value="Genomic_DNA"/>
</dbReference>
<proteinExistence type="predicted"/>